<gene>
    <name evidence="3" type="ORF">PCOR1329_LOCUS24860</name>
</gene>
<evidence type="ECO:0000313" key="4">
    <source>
        <dbReference type="Proteomes" id="UP001189429"/>
    </source>
</evidence>
<keyword evidence="1" id="KW-0233">DNA recombination</keyword>
<feature type="region of interest" description="Disordered" evidence="2">
    <location>
        <begin position="289"/>
        <end position="324"/>
    </location>
</feature>
<protein>
    <submittedName>
        <fullName evidence="3">Uncharacterized protein</fullName>
    </submittedName>
</protein>
<organism evidence="3 4">
    <name type="scientific">Prorocentrum cordatum</name>
    <dbReference type="NCBI Taxonomy" id="2364126"/>
    <lineage>
        <taxon>Eukaryota</taxon>
        <taxon>Sar</taxon>
        <taxon>Alveolata</taxon>
        <taxon>Dinophyceae</taxon>
        <taxon>Prorocentrales</taxon>
        <taxon>Prorocentraceae</taxon>
        <taxon>Prorocentrum</taxon>
    </lineage>
</organism>
<comment type="caution">
    <text evidence="3">The sequence shown here is derived from an EMBL/GenBank/DDBJ whole genome shotgun (WGS) entry which is preliminary data.</text>
</comment>
<evidence type="ECO:0000313" key="3">
    <source>
        <dbReference type="EMBL" id="CAK0824461.1"/>
    </source>
</evidence>
<proteinExistence type="predicted"/>
<dbReference type="InterPro" id="IPR013762">
    <property type="entry name" value="Integrase-like_cat_sf"/>
</dbReference>
<dbReference type="Proteomes" id="UP001189429">
    <property type="component" value="Unassembled WGS sequence"/>
</dbReference>
<keyword evidence="4" id="KW-1185">Reference proteome</keyword>
<accession>A0ABN9RYF9</accession>
<dbReference type="SUPFAM" id="SSF56349">
    <property type="entry name" value="DNA breaking-rejoining enzymes"/>
    <property type="match status" value="1"/>
</dbReference>
<dbReference type="InterPro" id="IPR011010">
    <property type="entry name" value="DNA_brk_join_enz"/>
</dbReference>
<reference evidence="3" key="1">
    <citation type="submission" date="2023-10" db="EMBL/GenBank/DDBJ databases">
        <authorList>
            <person name="Chen Y."/>
            <person name="Shah S."/>
            <person name="Dougan E. K."/>
            <person name="Thang M."/>
            <person name="Chan C."/>
        </authorList>
    </citation>
    <scope>NUCLEOTIDE SEQUENCE [LARGE SCALE GENOMIC DNA]</scope>
</reference>
<name>A0ABN9RYF9_9DINO</name>
<dbReference type="EMBL" id="CAUYUJ010008613">
    <property type="protein sequence ID" value="CAK0824461.1"/>
    <property type="molecule type" value="Genomic_DNA"/>
</dbReference>
<evidence type="ECO:0000256" key="1">
    <source>
        <dbReference type="ARBA" id="ARBA00023172"/>
    </source>
</evidence>
<feature type="region of interest" description="Disordered" evidence="2">
    <location>
        <begin position="959"/>
        <end position="979"/>
    </location>
</feature>
<dbReference type="Gene3D" id="1.10.443.10">
    <property type="entry name" value="Intergrase catalytic core"/>
    <property type="match status" value="1"/>
</dbReference>
<sequence>MIYAIGIFFRFLTRLDGLSAAVRQRLRRSDVLLQWADQGIDALNCLYGHAGSPPSAPANLGQQTSLNFLEDCYLGMGAMPSEPGFCEEALRELLSGSTVYSEDGGARVPYSKELVSWPEVGSSPVDLVGCLTQDDADWARDWRHNLLKTPDEALLGHMIGVFVARKKSGKLRIVFDTRYADAYFHPAPATRLPTAAAVSSVESGGLPLCVAAGDLDNAFYRLRPMPGLEDYFALPPLSSSLAGIAELEGFIEVPKEFFDGAGSQGLADALLPPSLAALVRGPPWLTGRHLQEPGSMAGASASRRQADRHRRAAAARQVASERGPSGGLSVLERAAVRPGTERLYQVYLRAFLQFCLVMAIDWTSEAEMDVALVTYLNSMYFEGRAPNEGSALLASLAHYTPALYKRTAQALPRATRCLAGWRRRVPTRMRLPLPRRAAFAIAGTLAAWGHPRMGLFVMLSFAAYLRPQEAIRLAGRHLVPPVAHLGQAPTPWGLLLHDSDLQLPGKTNLWDESVLLDQAPWLEPALEALRTVAGDGPLWDFLPTSIARLFEDACHALGLMHLQPHLYSLRHGGASEDLLSGARTPEQVMRRGRWATVASLRRYGKETRLLREAAKVDPDVLLFGEIVERNFLDVLRGGPLLPPAWAELPASVGRAGASKWRSCLFLELFAGQGRISQRIRDLGYGCLDLDLVHGACEDHLRTTFESVVRGWLLSKASVGLWLGTPCTSWSQALRDPLRSSRFPMGKPGLSGPRLDRLRVGNRSFHLSCRLIRLCIQIGCPVFLENPRGSLLWHAPEMVKLLSDSSCAIHKMDMCRFGTPFKKPTTVACWNAGVFPSLCKSCSGKGGICSSTGLPHLILQGRDKGAPARRTELAAAYSPQFARSAALAMTHSANDWLAMSCEDLVAQLRGDLEIFGKMVKDPEIEIGGSRQVVVEYETPDVAAQTVQAMNNEGLFQMKLKHAAGRRPEDPPVDARGQEQS</sequence>
<evidence type="ECO:0000256" key="2">
    <source>
        <dbReference type="SAM" id="MobiDB-lite"/>
    </source>
</evidence>